<evidence type="ECO:0000256" key="1">
    <source>
        <dbReference type="ARBA" id="ARBA00004651"/>
    </source>
</evidence>
<evidence type="ECO:0000313" key="7">
    <source>
        <dbReference type="EMBL" id="MDP9893153.1"/>
    </source>
</evidence>
<comment type="caution">
    <text evidence="7">The sequence shown here is derived from an EMBL/GenBank/DDBJ whole genome shotgun (WGS) entry which is preliminary data.</text>
</comment>
<gene>
    <name evidence="7" type="ORF">J2W31_002264</name>
</gene>
<dbReference type="EMBL" id="JAUSRD010000004">
    <property type="protein sequence ID" value="MDP9893153.1"/>
    <property type="molecule type" value="Genomic_DNA"/>
</dbReference>
<dbReference type="SUPFAM" id="SSF161098">
    <property type="entry name" value="MetI-like"/>
    <property type="match status" value="2"/>
</dbReference>
<dbReference type="GO" id="GO:0005886">
    <property type="term" value="C:plasma membrane"/>
    <property type="evidence" value="ECO:0007669"/>
    <property type="project" value="UniProtKB-SubCell"/>
</dbReference>
<dbReference type="InterPro" id="IPR000515">
    <property type="entry name" value="MetI-like"/>
</dbReference>
<dbReference type="Pfam" id="PF00528">
    <property type="entry name" value="BPD_transp_1"/>
    <property type="match status" value="1"/>
</dbReference>
<feature type="transmembrane region" description="Helical" evidence="5">
    <location>
        <begin position="311"/>
        <end position="341"/>
    </location>
</feature>
<accession>A0AAW8CX80</accession>
<feature type="transmembrane region" description="Helical" evidence="5">
    <location>
        <begin position="32"/>
        <end position="57"/>
    </location>
</feature>
<evidence type="ECO:0000256" key="3">
    <source>
        <dbReference type="ARBA" id="ARBA00022989"/>
    </source>
</evidence>
<dbReference type="InterPro" id="IPR017664">
    <property type="entry name" value="AminoethylPonate_ABC_perm-1"/>
</dbReference>
<feature type="transmembrane region" description="Helical" evidence="5">
    <location>
        <begin position="400"/>
        <end position="421"/>
    </location>
</feature>
<dbReference type="PROSITE" id="PS50928">
    <property type="entry name" value="ABC_TM1"/>
    <property type="match status" value="2"/>
</dbReference>
<feature type="transmembrane region" description="Helical" evidence="5">
    <location>
        <begin position="261"/>
        <end position="285"/>
    </location>
</feature>
<keyword evidence="5" id="KW-0813">Transport</keyword>
<comment type="similarity">
    <text evidence="5">Belongs to the binding-protein-dependent transport system permease family.</text>
</comment>
<proteinExistence type="inferred from homology"/>
<name>A0AAW8CX80_9BURK</name>
<dbReference type="NCBIfam" id="TIGR03262">
    <property type="entry name" value="PhnU2"/>
    <property type="match status" value="1"/>
</dbReference>
<keyword evidence="2 5" id="KW-0812">Transmembrane</keyword>
<feature type="transmembrane region" description="Helical" evidence="5">
    <location>
        <begin position="537"/>
        <end position="561"/>
    </location>
</feature>
<feature type="transmembrane region" description="Helical" evidence="5">
    <location>
        <begin position="361"/>
        <end position="388"/>
    </location>
</feature>
<organism evidence="7 8">
    <name type="scientific">Variovorax boronicumulans</name>
    <dbReference type="NCBI Taxonomy" id="436515"/>
    <lineage>
        <taxon>Bacteria</taxon>
        <taxon>Pseudomonadati</taxon>
        <taxon>Pseudomonadota</taxon>
        <taxon>Betaproteobacteria</taxon>
        <taxon>Burkholderiales</taxon>
        <taxon>Comamonadaceae</taxon>
        <taxon>Variovorax</taxon>
    </lineage>
</organism>
<evidence type="ECO:0000259" key="6">
    <source>
        <dbReference type="PROSITE" id="PS50928"/>
    </source>
</evidence>
<dbReference type="GO" id="GO:0055085">
    <property type="term" value="P:transmembrane transport"/>
    <property type="evidence" value="ECO:0007669"/>
    <property type="project" value="InterPro"/>
</dbReference>
<reference evidence="7" key="1">
    <citation type="submission" date="2023-07" db="EMBL/GenBank/DDBJ databases">
        <title>Sorghum-associated microbial communities from plants grown in Nebraska, USA.</title>
        <authorList>
            <person name="Schachtman D."/>
        </authorList>
    </citation>
    <scope>NUCLEOTIDE SEQUENCE</scope>
    <source>
        <strain evidence="7">DS3754</strain>
    </source>
</reference>
<feature type="transmembrane region" description="Helical" evidence="5">
    <location>
        <begin position="209"/>
        <end position="231"/>
    </location>
</feature>
<feature type="domain" description="ABC transmembrane type-1" evidence="6">
    <location>
        <begin position="363"/>
        <end position="558"/>
    </location>
</feature>
<dbReference type="InterPro" id="IPR035906">
    <property type="entry name" value="MetI-like_sf"/>
</dbReference>
<feature type="domain" description="ABC transmembrane type-1" evidence="6">
    <location>
        <begin position="83"/>
        <end position="282"/>
    </location>
</feature>
<dbReference type="Proteomes" id="UP001242045">
    <property type="component" value="Unassembled WGS sequence"/>
</dbReference>
<evidence type="ECO:0000256" key="5">
    <source>
        <dbReference type="RuleBase" id="RU363032"/>
    </source>
</evidence>
<keyword evidence="4 5" id="KW-0472">Membrane</keyword>
<sequence>MNTLAHPSAVKASSFAARPAMRWSRDETIARAILFVVMAMLFVFLIAPLVTILAHAVQDKDGRFVGLAHFITYFQTPSLLRAAWNSVWVSAAVVMISVPIAFVFAYALTRSRMPAPLKAVFRLIALIPLLAPSLLSAISFVQWFGNQGALKFLLGGMSIYGAPGIILAEVYNTFPHALMILVTALSLADGRLYEAAAALRTRPFRQFMTITLPSCKYGLISAATVVFTYAVSDFGAPKVIGGNFNVLSVDVFKQVVGQHNFSIGAVVGMLLLLPSIVSFVIDYVVRRKLKAQLTARSVPYSPKRRKVADTLLTLFCTVVCGLLLATIGMAIYTSLISLWPYDLSFTLKHYHFVLVESDMAAAYGNSLLVAMVTAVAGSLIVFIGAYLIEKTRNLGLMRKGMHLMAVLSMAVPGLVLGLGYVMFFNHPANPLNFLYQTMAILIISMVVHYYTSSHLTAVTALKQIDNEFEAVSASLKVPFFKTFLRVTVPVCLPAILDIGRYFFVVSMASLSCAIFLYTPETILASVAIMHLDDAGDIGPASALASLIVVTSTLVCIAYSLLTRVLLARTQAWRNLARG</sequence>
<feature type="transmembrane region" description="Helical" evidence="5">
    <location>
        <begin position="120"/>
        <end position="145"/>
    </location>
</feature>
<evidence type="ECO:0000256" key="2">
    <source>
        <dbReference type="ARBA" id="ARBA00022692"/>
    </source>
</evidence>
<dbReference type="CDD" id="cd06261">
    <property type="entry name" value="TM_PBP2"/>
    <property type="match status" value="2"/>
</dbReference>
<dbReference type="PANTHER" id="PTHR43496:SF1">
    <property type="entry name" value="POLYGALACTURONAN_RHAMNOGALACTURONAN TRANSPORT SYSTEM PERMEASE PROTEIN YTEP"/>
    <property type="match status" value="1"/>
</dbReference>
<dbReference type="RefSeq" id="WP_373424245.1">
    <property type="nucleotide sequence ID" value="NZ_JAUSRD010000004.1"/>
</dbReference>
<dbReference type="PANTHER" id="PTHR43496">
    <property type="entry name" value="PROTEIN LPLB"/>
    <property type="match status" value="1"/>
</dbReference>
<feature type="transmembrane region" description="Helical" evidence="5">
    <location>
        <begin position="87"/>
        <end position="108"/>
    </location>
</feature>
<feature type="transmembrane region" description="Helical" evidence="5">
    <location>
        <begin position="433"/>
        <end position="451"/>
    </location>
</feature>
<feature type="transmembrane region" description="Helical" evidence="5">
    <location>
        <begin position="498"/>
        <end position="517"/>
    </location>
</feature>
<keyword evidence="3 5" id="KW-1133">Transmembrane helix</keyword>
<protein>
    <submittedName>
        <fullName evidence="7">Iron(III) transport system permease protein</fullName>
    </submittedName>
</protein>
<evidence type="ECO:0000313" key="8">
    <source>
        <dbReference type="Proteomes" id="UP001242045"/>
    </source>
</evidence>
<evidence type="ECO:0000256" key="4">
    <source>
        <dbReference type="ARBA" id="ARBA00023136"/>
    </source>
</evidence>
<dbReference type="AlphaFoldDB" id="A0AAW8CX80"/>
<comment type="subcellular location">
    <subcellularLocation>
        <location evidence="1 5">Cell membrane</location>
        <topology evidence="1 5">Multi-pass membrane protein</topology>
    </subcellularLocation>
</comment>
<dbReference type="Gene3D" id="1.10.3720.10">
    <property type="entry name" value="MetI-like"/>
    <property type="match status" value="2"/>
</dbReference>